<dbReference type="InterPro" id="IPR029058">
    <property type="entry name" value="AB_hydrolase_fold"/>
</dbReference>
<dbReference type="AlphaFoldDB" id="A0A1E1JUZ1"/>
<protein>
    <submittedName>
        <fullName evidence="1">Uncharacterized protein</fullName>
    </submittedName>
</protein>
<organism evidence="1 2">
    <name type="scientific">Rhynchosporium agropyri</name>
    <dbReference type="NCBI Taxonomy" id="914238"/>
    <lineage>
        <taxon>Eukaryota</taxon>
        <taxon>Fungi</taxon>
        <taxon>Dikarya</taxon>
        <taxon>Ascomycota</taxon>
        <taxon>Pezizomycotina</taxon>
        <taxon>Leotiomycetes</taxon>
        <taxon>Helotiales</taxon>
        <taxon>Ploettnerulaceae</taxon>
        <taxon>Rhynchosporium</taxon>
    </lineage>
</organism>
<dbReference type="Proteomes" id="UP000178912">
    <property type="component" value="Unassembled WGS sequence"/>
</dbReference>
<reference evidence="2" key="1">
    <citation type="submission" date="2016-03" db="EMBL/GenBank/DDBJ databases">
        <authorList>
            <person name="Guldener U."/>
        </authorList>
    </citation>
    <scope>NUCLEOTIDE SEQUENCE [LARGE SCALE GENOMIC DNA]</scope>
    <source>
        <strain evidence="2">04CH-RAC-A.6.1</strain>
    </source>
</reference>
<dbReference type="EMBL" id="FJUX01000003">
    <property type="protein sequence ID" value="CZS89706.1"/>
    <property type="molecule type" value="Genomic_DNA"/>
</dbReference>
<proteinExistence type="predicted"/>
<sequence>MLALQELTSQGRDFMTFFNPIDGPKTTQEASVSLSRQIYQRLRSSTLYPYPRLRELHLYAKFGTVSYPSRASSSSYAPEPIVLVGHSLGSLASDASVAQKPDIDDGVVLSGWGYDSGVPNVSRLVAATAQLKSFSPSPKCDHAASNAKDGIHNGILWRCFT</sequence>
<accession>A0A1E1JUZ1</accession>
<gene>
    <name evidence="1" type="ORF">RAG0_00997</name>
</gene>
<evidence type="ECO:0000313" key="2">
    <source>
        <dbReference type="Proteomes" id="UP000178912"/>
    </source>
</evidence>
<dbReference type="OrthoDB" id="190201at2759"/>
<evidence type="ECO:0000313" key="1">
    <source>
        <dbReference type="EMBL" id="CZS89706.1"/>
    </source>
</evidence>
<keyword evidence="2" id="KW-1185">Reference proteome</keyword>
<name>A0A1E1JUZ1_9HELO</name>
<dbReference type="SUPFAM" id="SSF53474">
    <property type="entry name" value="alpha/beta-Hydrolases"/>
    <property type="match status" value="1"/>
</dbReference>